<dbReference type="Pfam" id="PF00226">
    <property type="entry name" value="DnaJ"/>
    <property type="match status" value="1"/>
</dbReference>
<dbReference type="PRINTS" id="PR00625">
    <property type="entry name" value="JDOMAIN"/>
</dbReference>
<gene>
    <name evidence="3" type="ORF">LCGC14_2227490</name>
</gene>
<feature type="compositionally biased region" description="Basic and acidic residues" evidence="1">
    <location>
        <begin position="74"/>
        <end position="90"/>
    </location>
</feature>
<dbReference type="AlphaFoldDB" id="A0A0F9G4H7"/>
<feature type="domain" description="J" evidence="2">
    <location>
        <begin position="98"/>
        <end position="157"/>
    </location>
</feature>
<reference evidence="3" key="1">
    <citation type="journal article" date="2015" name="Nature">
        <title>Complex archaea that bridge the gap between prokaryotes and eukaryotes.</title>
        <authorList>
            <person name="Spang A."/>
            <person name="Saw J.H."/>
            <person name="Jorgensen S.L."/>
            <person name="Zaremba-Niedzwiedzka K."/>
            <person name="Martijn J."/>
            <person name="Lind A.E."/>
            <person name="van Eijk R."/>
            <person name="Schleper C."/>
            <person name="Guy L."/>
            <person name="Ettema T.J."/>
        </authorList>
    </citation>
    <scope>NUCLEOTIDE SEQUENCE</scope>
</reference>
<dbReference type="CDD" id="cd06257">
    <property type="entry name" value="DnaJ"/>
    <property type="match status" value="1"/>
</dbReference>
<dbReference type="PANTHER" id="PTHR45090">
    <property type="entry name" value="CHAPERONE PROTEIN DNAJ 20 CHLOROPLASTIC"/>
    <property type="match status" value="1"/>
</dbReference>
<evidence type="ECO:0000259" key="2">
    <source>
        <dbReference type="PROSITE" id="PS50076"/>
    </source>
</evidence>
<proteinExistence type="predicted"/>
<feature type="non-terminal residue" evidence="3">
    <location>
        <position position="1"/>
    </location>
</feature>
<dbReference type="InterPro" id="IPR053232">
    <property type="entry name" value="DnaJ_C/III_chloroplastic"/>
</dbReference>
<protein>
    <recommendedName>
        <fullName evidence="2">J domain-containing protein</fullName>
    </recommendedName>
</protein>
<sequence length="157" mass="17940">MRFIEIITSIAVADGKLSISENHILCFMADLLAISPKQYQDVYMNLTGQIFPDAGDPSVPLWWESKLNQKNKSRNNEDKKQNQQRFSSKDELSISKSEAYVILGLHNNATHADIKQAYRRMSKLHHPDKFHSIDEEAFNAASAMFLRIKKACEVLSK</sequence>
<dbReference type="InterPro" id="IPR036869">
    <property type="entry name" value="J_dom_sf"/>
</dbReference>
<accession>A0A0F9G4H7</accession>
<comment type="caution">
    <text evidence="3">The sequence shown here is derived from an EMBL/GenBank/DDBJ whole genome shotgun (WGS) entry which is preliminary data.</text>
</comment>
<evidence type="ECO:0000256" key="1">
    <source>
        <dbReference type="SAM" id="MobiDB-lite"/>
    </source>
</evidence>
<dbReference type="SMART" id="SM00271">
    <property type="entry name" value="DnaJ"/>
    <property type="match status" value="1"/>
</dbReference>
<dbReference type="SUPFAM" id="SSF46565">
    <property type="entry name" value="Chaperone J-domain"/>
    <property type="match status" value="1"/>
</dbReference>
<evidence type="ECO:0000313" key="3">
    <source>
        <dbReference type="EMBL" id="KKL58227.1"/>
    </source>
</evidence>
<dbReference type="EMBL" id="LAZR01029897">
    <property type="protein sequence ID" value="KKL58227.1"/>
    <property type="molecule type" value="Genomic_DNA"/>
</dbReference>
<dbReference type="PROSITE" id="PS50076">
    <property type="entry name" value="DNAJ_2"/>
    <property type="match status" value="1"/>
</dbReference>
<dbReference type="PANTHER" id="PTHR45090:SF4">
    <property type="entry name" value="J DOMAIN-CONTAINING PROTEIN"/>
    <property type="match status" value="1"/>
</dbReference>
<name>A0A0F9G4H7_9ZZZZ</name>
<organism evidence="3">
    <name type="scientific">marine sediment metagenome</name>
    <dbReference type="NCBI Taxonomy" id="412755"/>
    <lineage>
        <taxon>unclassified sequences</taxon>
        <taxon>metagenomes</taxon>
        <taxon>ecological metagenomes</taxon>
    </lineage>
</organism>
<dbReference type="InterPro" id="IPR001623">
    <property type="entry name" value="DnaJ_domain"/>
</dbReference>
<dbReference type="Gene3D" id="1.10.287.110">
    <property type="entry name" value="DnaJ domain"/>
    <property type="match status" value="1"/>
</dbReference>
<feature type="region of interest" description="Disordered" evidence="1">
    <location>
        <begin position="70"/>
        <end position="90"/>
    </location>
</feature>